<dbReference type="InterPro" id="IPR013392">
    <property type="entry name" value="T3SS_HrpB7"/>
</dbReference>
<proteinExistence type="predicted"/>
<gene>
    <name evidence="3" type="ORF">C5615_12680</name>
</gene>
<dbReference type="EMBL" id="PUIQ01000013">
    <property type="protein sequence ID" value="PQP18694.1"/>
    <property type="molecule type" value="Genomic_DNA"/>
</dbReference>
<evidence type="ECO:0008006" key="5">
    <source>
        <dbReference type="Google" id="ProtNLM"/>
    </source>
</evidence>
<dbReference type="Pfam" id="PF09486">
    <property type="entry name" value="HrpB7"/>
    <property type="match status" value="1"/>
</dbReference>
<dbReference type="Proteomes" id="UP000238206">
    <property type="component" value="Unassembled WGS sequence"/>
</dbReference>
<dbReference type="AlphaFoldDB" id="A0A2S8IV88"/>
<evidence type="ECO:0000256" key="2">
    <source>
        <dbReference type="SAM" id="MobiDB-lite"/>
    </source>
</evidence>
<protein>
    <recommendedName>
        <fullName evidence="5">Type III secretion protein HrpB7</fullName>
    </recommendedName>
</protein>
<comment type="caution">
    <text evidence="3">The sequence shown here is derived from an EMBL/GenBank/DDBJ whole genome shotgun (WGS) entry which is preliminary data.</text>
</comment>
<evidence type="ECO:0000256" key="1">
    <source>
        <dbReference type="SAM" id="Coils"/>
    </source>
</evidence>
<accession>A0A2S8IV88</accession>
<name>A0A2S8IV88_BURCE</name>
<reference evidence="3 4" key="1">
    <citation type="submission" date="2018-02" db="EMBL/GenBank/DDBJ databases">
        <title>Draft genome sequencing of Burkholderia cepacia Y14-15.</title>
        <authorList>
            <person name="Zheng B.-X."/>
        </authorList>
    </citation>
    <scope>NUCLEOTIDE SEQUENCE [LARGE SCALE GENOMIC DNA]</scope>
    <source>
        <strain evidence="3 4">Y14-15</strain>
    </source>
</reference>
<feature type="coiled-coil region" evidence="1">
    <location>
        <begin position="16"/>
        <end position="57"/>
    </location>
</feature>
<evidence type="ECO:0000313" key="4">
    <source>
        <dbReference type="Proteomes" id="UP000238206"/>
    </source>
</evidence>
<feature type="region of interest" description="Disordered" evidence="2">
    <location>
        <begin position="153"/>
        <end position="181"/>
    </location>
</feature>
<sequence length="181" mass="20600">MTTMKDRRVMAFSTIRNRLTRARAALRDTLAEQQRERDEADARLAEQQRVLAHAAEEVDRRTARIDRLLDGRGPVRIDELLDWEKLLADAHARRARELDTLERLRDGVAAIEQAIGTTRTAILRHDVRIDLCSVRLDRLGRLAEARADDLQDEESEETFVARRGAASAAHTPRRCAAEGTR</sequence>
<organism evidence="3 4">
    <name type="scientific">Burkholderia cepacia</name>
    <name type="common">Pseudomonas cepacia</name>
    <dbReference type="NCBI Taxonomy" id="292"/>
    <lineage>
        <taxon>Bacteria</taxon>
        <taxon>Pseudomonadati</taxon>
        <taxon>Pseudomonadota</taxon>
        <taxon>Betaproteobacteria</taxon>
        <taxon>Burkholderiales</taxon>
        <taxon>Burkholderiaceae</taxon>
        <taxon>Burkholderia</taxon>
        <taxon>Burkholderia cepacia complex</taxon>
    </lineage>
</organism>
<evidence type="ECO:0000313" key="3">
    <source>
        <dbReference type="EMBL" id="PQP18694.1"/>
    </source>
</evidence>
<keyword evidence="1" id="KW-0175">Coiled coil</keyword>